<feature type="chain" id="PRO_5002317307" evidence="1">
    <location>
        <begin position="24"/>
        <end position="105"/>
    </location>
</feature>
<dbReference type="AlphaFoldDB" id="A0A0D7BQH1"/>
<evidence type="ECO:0000313" key="2">
    <source>
        <dbReference type="EMBL" id="KIY72485.1"/>
    </source>
</evidence>
<protein>
    <submittedName>
        <fullName evidence="2">Uncharacterized protein</fullName>
    </submittedName>
</protein>
<dbReference type="EMBL" id="KN880443">
    <property type="protein sequence ID" value="KIY72485.1"/>
    <property type="molecule type" value="Genomic_DNA"/>
</dbReference>
<keyword evidence="3" id="KW-1185">Reference proteome</keyword>
<reference evidence="2 3" key="1">
    <citation type="journal article" date="2015" name="Fungal Genet. Biol.">
        <title>Evolution of novel wood decay mechanisms in Agaricales revealed by the genome sequences of Fistulina hepatica and Cylindrobasidium torrendii.</title>
        <authorList>
            <person name="Floudas D."/>
            <person name="Held B.W."/>
            <person name="Riley R."/>
            <person name="Nagy L.G."/>
            <person name="Koehler G."/>
            <person name="Ransdell A.S."/>
            <person name="Younus H."/>
            <person name="Chow J."/>
            <person name="Chiniquy J."/>
            <person name="Lipzen A."/>
            <person name="Tritt A."/>
            <person name="Sun H."/>
            <person name="Haridas S."/>
            <person name="LaButti K."/>
            <person name="Ohm R.A."/>
            <person name="Kues U."/>
            <person name="Blanchette R.A."/>
            <person name="Grigoriev I.V."/>
            <person name="Minto R.E."/>
            <person name="Hibbett D.S."/>
        </authorList>
    </citation>
    <scope>NUCLEOTIDE SEQUENCE [LARGE SCALE GENOMIC DNA]</scope>
    <source>
        <strain evidence="2 3">FP15055 ss-10</strain>
    </source>
</reference>
<dbReference type="OrthoDB" id="10452806at2759"/>
<proteinExistence type="predicted"/>
<evidence type="ECO:0000256" key="1">
    <source>
        <dbReference type="SAM" id="SignalP"/>
    </source>
</evidence>
<name>A0A0D7BQH1_9AGAR</name>
<feature type="signal peptide" evidence="1">
    <location>
        <begin position="1"/>
        <end position="23"/>
    </location>
</feature>
<gene>
    <name evidence="2" type="ORF">CYLTODRAFT_449842</name>
</gene>
<sequence>MQLSFTPAALLTLLLGSVAMVNASPKMGAQARSEMRSALEQRENCYCYKPGDASVVCGRPKWAENREFYCPDVNIAPWLLEKGEEIGPVTMLTIGTSGVMYTKLN</sequence>
<dbReference type="Proteomes" id="UP000054007">
    <property type="component" value="Unassembled WGS sequence"/>
</dbReference>
<keyword evidence="1" id="KW-0732">Signal</keyword>
<evidence type="ECO:0000313" key="3">
    <source>
        <dbReference type="Proteomes" id="UP000054007"/>
    </source>
</evidence>
<accession>A0A0D7BQH1</accession>
<organism evidence="2 3">
    <name type="scientific">Cylindrobasidium torrendii FP15055 ss-10</name>
    <dbReference type="NCBI Taxonomy" id="1314674"/>
    <lineage>
        <taxon>Eukaryota</taxon>
        <taxon>Fungi</taxon>
        <taxon>Dikarya</taxon>
        <taxon>Basidiomycota</taxon>
        <taxon>Agaricomycotina</taxon>
        <taxon>Agaricomycetes</taxon>
        <taxon>Agaricomycetidae</taxon>
        <taxon>Agaricales</taxon>
        <taxon>Marasmiineae</taxon>
        <taxon>Physalacriaceae</taxon>
        <taxon>Cylindrobasidium</taxon>
    </lineage>
</organism>